<dbReference type="InterPro" id="IPR027839">
    <property type="entry name" value="DUF4432"/>
</dbReference>
<dbReference type="GO" id="GO:0005975">
    <property type="term" value="P:carbohydrate metabolic process"/>
    <property type="evidence" value="ECO:0007669"/>
    <property type="project" value="InterPro"/>
</dbReference>
<dbReference type="GO" id="GO:0030246">
    <property type="term" value="F:carbohydrate binding"/>
    <property type="evidence" value="ECO:0007669"/>
    <property type="project" value="InterPro"/>
</dbReference>
<proteinExistence type="predicted"/>
<dbReference type="InterPro" id="IPR014718">
    <property type="entry name" value="GH-type_carb-bd"/>
</dbReference>
<organism evidence="1 2">
    <name type="scientific">Phytoactinopolyspora alkaliphila</name>
    <dbReference type="NCBI Taxonomy" id="1783498"/>
    <lineage>
        <taxon>Bacteria</taxon>
        <taxon>Bacillati</taxon>
        <taxon>Actinomycetota</taxon>
        <taxon>Actinomycetes</taxon>
        <taxon>Jiangellales</taxon>
        <taxon>Jiangellaceae</taxon>
        <taxon>Phytoactinopolyspora</taxon>
    </lineage>
</organism>
<dbReference type="Pfam" id="PF14486">
    <property type="entry name" value="DUF4432"/>
    <property type="match status" value="1"/>
</dbReference>
<dbReference type="InterPro" id="IPR011013">
    <property type="entry name" value="Gal_mutarotase_sf_dom"/>
</dbReference>
<name>A0A6N9YSD5_9ACTN</name>
<dbReference type="RefSeq" id="WP_163820676.1">
    <property type="nucleotide sequence ID" value="NZ_JAAGOB010000014.1"/>
</dbReference>
<reference evidence="1 2" key="1">
    <citation type="submission" date="2020-02" db="EMBL/GenBank/DDBJ databases">
        <authorList>
            <person name="Li X.-J."/>
            <person name="Feng X.-M."/>
        </authorList>
    </citation>
    <scope>NUCLEOTIDE SEQUENCE [LARGE SCALE GENOMIC DNA]</scope>
    <source>
        <strain evidence="1 2">CGMCC 4.7225</strain>
    </source>
</reference>
<dbReference type="EMBL" id="JAAGOB010000014">
    <property type="protein sequence ID" value="NED97884.1"/>
    <property type="molecule type" value="Genomic_DNA"/>
</dbReference>
<sequence>MSATLREARVDGDRCLILESAEIRVAINADYGTHIYEFTDLRSGTNLLYQDPKGPRHYTVGGWYELFPNAGNACSLDGHQMSKHGDIQHQPWQYEVQTATPETVEVAFRTRSQDLPFDVTKTIRLRFEDTIVHVSETITNVSDRPLPYLWGHHITFGEAFMAAASRISLPDTEVFARDGVDRPSSPYAPGARGRLDALPARGGGTVDLTRFPAQPFAAMLFADALPEYWYDVWSEDLGAGVTVTWDGQAFPALWIWATNRATPGKPELVACALEPQASAVPTLAEAAATGAAPVLQPGATRDAWLRVRLHHTSLPTKAEAHDHRET</sequence>
<dbReference type="SUPFAM" id="SSF74650">
    <property type="entry name" value="Galactose mutarotase-like"/>
    <property type="match status" value="1"/>
</dbReference>
<comment type="caution">
    <text evidence="1">The sequence shown here is derived from an EMBL/GenBank/DDBJ whole genome shotgun (WGS) entry which is preliminary data.</text>
</comment>
<dbReference type="Gene3D" id="2.70.98.10">
    <property type="match status" value="1"/>
</dbReference>
<keyword evidence="2" id="KW-1185">Reference proteome</keyword>
<dbReference type="AlphaFoldDB" id="A0A6N9YSD5"/>
<protein>
    <submittedName>
        <fullName evidence="1">DUF4432 family protein</fullName>
    </submittedName>
</protein>
<evidence type="ECO:0000313" key="2">
    <source>
        <dbReference type="Proteomes" id="UP000469185"/>
    </source>
</evidence>
<accession>A0A6N9YSD5</accession>
<dbReference type="GO" id="GO:0003824">
    <property type="term" value="F:catalytic activity"/>
    <property type="evidence" value="ECO:0007669"/>
    <property type="project" value="InterPro"/>
</dbReference>
<gene>
    <name evidence="1" type="ORF">G1H11_21530</name>
</gene>
<dbReference type="Proteomes" id="UP000469185">
    <property type="component" value="Unassembled WGS sequence"/>
</dbReference>
<evidence type="ECO:0000313" key="1">
    <source>
        <dbReference type="EMBL" id="NED97884.1"/>
    </source>
</evidence>